<dbReference type="GO" id="GO:0030170">
    <property type="term" value="F:pyridoxal phosphate binding"/>
    <property type="evidence" value="ECO:0007669"/>
    <property type="project" value="InterPro"/>
</dbReference>
<evidence type="ECO:0000256" key="2">
    <source>
        <dbReference type="ARBA" id="ARBA00007441"/>
    </source>
</evidence>
<accession>A0AAN9ASZ0</accession>
<sequence>MAQNPNASKDGGMRLIRDDLVVAEYGGASNLMFNELVKQWIKAGRKIYHFAFGQSPFKVMDIAVEALKQHAGENAYLDVQGLPELRQGICRFHARYDDLTIDPSQIIVGPGSKELIFLLMSVFNGNVLILSPSWTTYKPQALLAGHKPVILTVGVESEWRVTPEILEEAMLAQKRKGPSLLIMTNPCNPTGTAYSENDLIALSTVFRKYDVTVLSDEIYARLSYDQNHVTLAKIYPEGTVLSTGLSKWASAGGWRLGYHIYPKELSALKGGVKSAASHTYSCAPAPVQHAAVQIFRDEAACDDYIRHTSRVMAAVAEFCYRELSSIGVKMVKPKAGYYIFPDFEVIRQPLRQRGIQTCEEMCTLMLAECSVAVMAGGPSYLRPVEELTTRLCYVHFDGSDALKKSRDVSLDAPLPQTFVQDFCTPVYDGILVSI</sequence>
<proteinExistence type="inferred from homology"/>
<dbReference type="PANTHER" id="PTHR46383:SF1">
    <property type="entry name" value="ASPARTATE AMINOTRANSFERASE"/>
    <property type="match status" value="1"/>
</dbReference>
<dbReference type="Pfam" id="PF00155">
    <property type="entry name" value="Aminotran_1_2"/>
    <property type="match status" value="1"/>
</dbReference>
<dbReference type="Gene3D" id="3.90.1150.10">
    <property type="entry name" value="Aspartate Aminotransferase, domain 1"/>
    <property type="match status" value="1"/>
</dbReference>
<evidence type="ECO:0000256" key="3">
    <source>
        <dbReference type="ARBA" id="ARBA00022576"/>
    </source>
</evidence>
<dbReference type="InterPro" id="IPR015424">
    <property type="entry name" value="PyrdxlP-dep_Trfase"/>
</dbReference>
<evidence type="ECO:0000259" key="6">
    <source>
        <dbReference type="Pfam" id="PF00155"/>
    </source>
</evidence>
<comment type="caution">
    <text evidence="7">The sequence shown here is derived from an EMBL/GenBank/DDBJ whole genome shotgun (WGS) entry which is preliminary data.</text>
</comment>
<dbReference type="AlphaFoldDB" id="A0AAN9ASZ0"/>
<evidence type="ECO:0000313" key="8">
    <source>
        <dbReference type="Proteomes" id="UP001374579"/>
    </source>
</evidence>
<keyword evidence="5" id="KW-0663">Pyridoxal phosphate</keyword>
<dbReference type="EMBL" id="JBAMIC010000021">
    <property type="protein sequence ID" value="KAK7092602.1"/>
    <property type="molecule type" value="Genomic_DNA"/>
</dbReference>
<comment type="cofactor">
    <cofactor evidence="1">
        <name>pyridoxal 5'-phosphate</name>
        <dbReference type="ChEBI" id="CHEBI:597326"/>
    </cofactor>
</comment>
<dbReference type="PROSITE" id="PS00105">
    <property type="entry name" value="AA_TRANSFER_CLASS_1"/>
    <property type="match status" value="1"/>
</dbReference>
<feature type="domain" description="Aminotransferase class I/classII large" evidence="6">
    <location>
        <begin position="50"/>
        <end position="393"/>
    </location>
</feature>
<dbReference type="InterPro" id="IPR015421">
    <property type="entry name" value="PyrdxlP-dep_Trfase_major"/>
</dbReference>
<gene>
    <name evidence="7" type="ORF">V1264_008323</name>
</gene>
<dbReference type="Proteomes" id="UP001374579">
    <property type="component" value="Unassembled WGS sequence"/>
</dbReference>
<evidence type="ECO:0000256" key="5">
    <source>
        <dbReference type="ARBA" id="ARBA00022898"/>
    </source>
</evidence>
<organism evidence="7 8">
    <name type="scientific">Littorina saxatilis</name>
    <dbReference type="NCBI Taxonomy" id="31220"/>
    <lineage>
        <taxon>Eukaryota</taxon>
        <taxon>Metazoa</taxon>
        <taxon>Spiralia</taxon>
        <taxon>Lophotrochozoa</taxon>
        <taxon>Mollusca</taxon>
        <taxon>Gastropoda</taxon>
        <taxon>Caenogastropoda</taxon>
        <taxon>Littorinimorpha</taxon>
        <taxon>Littorinoidea</taxon>
        <taxon>Littorinidae</taxon>
        <taxon>Littorina</taxon>
    </lineage>
</organism>
<dbReference type="GO" id="GO:0008483">
    <property type="term" value="F:transaminase activity"/>
    <property type="evidence" value="ECO:0007669"/>
    <property type="project" value="UniProtKB-KW"/>
</dbReference>
<evidence type="ECO:0000256" key="4">
    <source>
        <dbReference type="ARBA" id="ARBA00022679"/>
    </source>
</evidence>
<dbReference type="CDD" id="cd00609">
    <property type="entry name" value="AAT_like"/>
    <property type="match status" value="1"/>
</dbReference>
<keyword evidence="3" id="KW-0032">Aminotransferase</keyword>
<dbReference type="InterPro" id="IPR004838">
    <property type="entry name" value="NHTrfase_class1_PyrdxlP-BS"/>
</dbReference>
<dbReference type="GO" id="GO:0006520">
    <property type="term" value="P:amino acid metabolic process"/>
    <property type="evidence" value="ECO:0007669"/>
    <property type="project" value="InterPro"/>
</dbReference>
<comment type="similarity">
    <text evidence="2">Belongs to the class-I pyridoxal-phosphate-dependent aminotransferase family.</text>
</comment>
<evidence type="ECO:0000313" key="7">
    <source>
        <dbReference type="EMBL" id="KAK7092602.1"/>
    </source>
</evidence>
<dbReference type="InterPro" id="IPR050596">
    <property type="entry name" value="AspAT/PAT-like"/>
</dbReference>
<keyword evidence="4" id="KW-0808">Transferase</keyword>
<keyword evidence="8" id="KW-1185">Reference proteome</keyword>
<dbReference type="SUPFAM" id="SSF53383">
    <property type="entry name" value="PLP-dependent transferases"/>
    <property type="match status" value="1"/>
</dbReference>
<name>A0AAN9ASZ0_9CAEN</name>
<dbReference type="InterPro" id="IPR004839">
    <property type="entry name" value="Aminotransferase_I/II_large"/>
</dbReference>
<dbReference type="Gene3D" id="3.40.640.10">
    <property type="entry name" value="Type I PLP-dependent aspartate aminotransferase-like (Major domain)"/>
    <property type="match status" value="1"/>
</dbReference>
<reference evidence="7 8" key="1">
    <citation type="submission" date="2024-02" db="EMBL/GenBank/DDBJ databases">
        <title>Chromosome-scale genome assembly of the rough periwinkle Littorina saxatilis.</title>
        <authorList>
            <person name="De Jode A."/>
            <person name="Faria R."/>
            <person name="Formenti G."/>
            <person name="Sims Y."/>
            <person name="Smith T.P."/>
            <person name="Tracey A."/>
            <person name="Wood J.M.D."/>
            <person name="Zagrodzka Z.B."/>
            <person name="Johannesson K."/>
            <person name="Butlin R.K."/>
            <person name="Leder E.H."/>
        </authorList>
    </citation>
    <scope>NUCLEOTIDE SEQUENCE [LARGE SCALE GENOMIC DNA]</scope>
    <source>
        <strain evidence="7">Snail1</strain>
        <tissue evidence="7">Muscle</tissue>
    </source>
</reference>
<dbReference type="PANTHER" id="PTHR46383">
    <property type="entry name" value="ASPARTATE AMINOTRANSFERASE"/>
    <property type="match status" value="1"/>
</dbReference>
<evidence type="ECO:0000256" key="1">
    <source>
        <dbReference type="ARBA" id="ARBA00001933"/>
    </source>
</evidence>
<protein>
    <recommendedName>
        <fullName evidence="6">Aminotransferase class I/classII large domain-containing protein</fullName>
    </recommendedName>
</protein>
<dbReference type="InterPro" id="IPR015422">
    <property type="entry name" value="PyrdxlP-dep_Trfase_small"/>
</dbReference>